<feature type="domain" description="BACK" evidence="1">
    <location>
        <begin position="32"/>
        <end position="90"/>
    </location>
</feature>
<name>A0A8J5CMD8_CHIOP</name>
<reference evidence="2" key="1">
    <citation type="submission" date="2020-07" db="EMBL/GenBank/DDBJ databases">
        <title>The High-quality genome of the commercially important snow crab, Chionoecetes opilio.</title>
        <authorList>
            <person name="Jeong J.-H."/>
            <person name="Ryu S."/>
        </authorList>
    </citation>
    <scope>NUCLEOTIDE SEQUENCE</scope>
    <source>
        <strain evidence="2">MADBK_172401_WGS</strain>
        <tissue evidence="2">Digestive gland</tissue>
    </source>
</reference>
<dbReference type="PANTHER" id="PTHR46306:SF1">
    <property type="entry name" value="BTB_POZ DOMAIN-CONTAINING PROTEIN 9"/>
    <property type="match status" value="1"/>
</dbReference>
<accession>A0A8J5CMD8</accession>
<evidence type="ECO:0000313" key="3">
    <source>
        <dbReference type="Proteomes" id="UP000770661"/>
    </source>
</evidence>
<evidence type="ECO:0000313" key="2">
    <source>
        <dbReference type="EMBL" id="KAG0713222.1"/>
    </source>
</evidence>
<dbReference type="EMBL" id="JACEEZ010021674">
    <property type="protein sequence ID" value="KAG0713222.1"/>
    <property type="molecule type" value="Genomic_DNA"/>
</dbReference>
<proteinExistence type="predicted"/>
<dbReference type="GO" id="GO:0050804">
    <property type="term" value="P:modulation of chemical synaptic transmission"/>
    <property type="evidence" value="ECO:0007669"/>
    <property type="project" value="TreeGrafter"/>
</dbReference>
<gene>
    <name evidence="2" type="primary">BTBD9_0</name>
    <name evidence="2" type="ORF">GWK47_016704</name>
</gene>
<keyword evidence="3" id="KW-1185">Reference proteome</keyword>
<dbReference type="GO" id="GO:0008344">
    <property type="term" value="P:adult locomotory behavior"/>
    <property type="evidence" value="ECO:0007669"/>
    <property type="project" value="TreeGrafter"/>
</dbReference>
<organism evidence="2 3">
    <name type="scientific">Chionoecetes opilio</name>
    <name type="common">Atlantic snow crab</name>
    <name type="synonym">Cancer opilio</name>
    <dbReference type="NCBI Taxonomy" id="41210"/>
    <lineage>
        <taxon>Eukaryota</taxon>
        <taxon>Metazoa</taxon>
        <taxon>Ecdysozoa</taxon>
        <taxon>Arthropoda</taxon>
        <taxon>Crustacea</taxon>
        <taxon>Multicrustacea</taxon>
        <taxon>Malacostraca</taxon>
        <taxon>Eumalacostraca</taxon>
        <taxon>Eucarida</taxon>
        <taxon>Decapoda</taxon>
        <taxon>Pleocyemata</taxon>
        <taxon>Brachyura</taxon>
        <taxon>Eubrachyura</taxon>
        <taxon>Majoidea</taxon>
        <taxon>Majidae</taxon>
        <taxon>Chionoecetes</taxon>
    </lineage>
</organism>
<dbReference type="Pfam" id="PF07707">
    <property type="entry name" value="BACK"/>
    <property type="match status" value="1"/>
</dbReference>
<dbReference type="OrthoDB" id="9997739at2759"/>
<dbReference type="GO" id="GO:0005737">
    <property type="term" value="C:cytoplasm"/>
    <property type="evidence" value="ECO:0007669"/>
    <property type="project" value="TreeGrafter"/>
</dbReference>
<dbReference type="Proteomes" id="UP000770661">
    <property type="component" value="Unassembled WGS sequence"/>
</dbReference>
<dbReference type="GO" id="GO:0048512">
    <property type="term" value="P:circadian behavior"/>
    <property type="evidence" value="ECO:0007669"/>
    <property type="project" value="TreeGrafter"/>
</dbReference>
<dbReference type="PANTHER" id="PTHR46306">
    <property type="entry name" value="BTB/POZ DOMAIN-CONTAINING PROTEIN 9"/>
    <property type="match status" value="1"/>
</dbReference>
<protein>
    <submittedName>
        <fullName evidence="2">BTB/POZ domain-containing protein 9</fullName>
    </submittedName>
</protein>
<dbReference type="Gene3D" id="1.25.40.420">
    <property type="match status" value="1"/>
</dbReference>
<comment type="caution">
    <text evidence="2">The sequence shown here is derived from an EMBL/GenBank/DDBJ whole genome shotgun (WGS) entry which is preliminary data.</text>
</comment>
<evidence type="ECO:0000259" key="1">
    <source>
        <dbReference type="Pfam" id="PF07707"/>
    </source>
</evidence>
<dbReference type="AlphaFoldDB" id="A0A8J5CMD8"/>
<dbReference type="InterPro" id="IPR011705">
    <property type="entry name" value="BACK"/>
</dbReference>
<sequence length="137" mass="15641">MLFHTQSFGIFVLHQTHTIHHNSESCLWSLQSALKSIISRDSFCAPEVHIFQGVYEWVERNAGLAPELTQEILSQIRLPLISLSDLLNVVRPTGLISPDQILDAIKAKNESRDMDLHYRGYLSEWQTSGWGWFCLCG</sequence>
<dbReference type="InterPro" id="IPR052407">
    <property type="entry name" value="BTB_POZ_domain_cont_9"/>
</dbReference>